<dbReference type="EMBL" id="JAVSGH010000004">
    <property type="protein sequence ID" value="MDT3724391.1"/>
    <property type="molecule type" value="Genomic_DNA"/>
</dbReference>
<dbReference type="Proteomes" id="UP001181313">
    <property type="component" value="Unassembled WGS sequence"/>
</dbReference>
<feature type="region of interest" description="Disordered" evidence="1">
    <location>
        <begin position="1"/>
        <end position="29"/>
    </location>
</feature>
<evidence type="ECO:0000256" key="1">
    <source>
        <dbReference type="SAM" id="MobiDB-lite"/>
    </source>
</evidence>
<feature type="compositionally biased region" description="Low complexity" evidence="1">
    <location>
        <begin position="44"/>
        <end position="58"/>
    </location>
</feature>
<reference evidence="2" key="1">
    <citation type="submission" date="2024-05" db="EMBL/GenBank/DDBJ databases">
        <title>30 novel species of actinomycetes from the DSMZ collection.</title>
        <authorList>
            <person name="Nouioui I."/>
        </authorList>
    </citation>
    <scope>NUCLEOTIDE SEQUENCE</scope>
    <source>
        <strain evidence="2">DSM 41972</strain>
    </source>
</reference>
<feature type="region of interest" description="Disordered" evidence="1">
    <location>
        <begin position="44"/>
        <end position="81"/>
    </location>
</feature>
<gene>
    <name evidence="2" type="ORF">ROS62_05610</name>
</gene>
<dbReference type="RefSeq" id="WP_337674301.1">
    <property type="nucleotide sequence ID" value="NZ_JAVSGH010000004.1"/>
</dbReference>
<keyword evidence="3" id="KW-1185">Reference proteome</keyword>
<name>A0ABU3HWY4_9ACTN</name>
<sequence length="116" mass="11810">MPARTAVRVRRRAGPASAPLRTSVASSPPTELVIVAPTEVADNASAAGATSVATSPSPVSALPSADGVSAHSDGGPAAIPSLPADGVYYDSSLTVTYWQSSMDEALTYWAGRRTRP</sequence>
<comment type="caution">
    <text evidence="2">The sequence shown here is derived from an EMBL/GenBank/DDBJ whole genome shotgun (WGS) entry which is preliminary data.</text>
</comment>
<protein>
    <submittedName>
        <fullName evidence="2">Uncharacterized protein</fullName>
    </submittedName>
</protein>
<proteinExistence type="predicted"/>
<accession>A0ABU3HWY4</accession>
<evidence type="ECO:0000313" key="3">
    <source>
        <dbReference type="Proteomes" id="UP001181313"/>
    </source>
</evidence>
<organism evidence="2 3">
    <name type="scientific">Streptomyces althioticus subsp. attaecolombicae</name>
    <dbReference type="NCBI Taxonomy" id="3075534"/>
    <lineage>
        <taxon>Bacteria</taxon>
        <taxon>Bacillati</taxon>
        <taxon>Actinomycetota</taxon>
        <taxon>Actinomycetes</taxon>
        <taxon>Kitasatosporales</taxon>
        <taxon>Streptomycetaceae</taxon>
        <taxon>Streptomyces</taxon>
        <taxon>Streptomyces althioticus group</taxon>
    </lineage>
</organism>
<evidence type="ECO:0000313" key="2">
    <source>
        <dbReference type="EMBL" id="MDT3724391.1"/>
    </source>
</evidence>